<dbReference type="InterPro" id="IPR002161">
    <property type="entry name" value="PdxT/SNO"/>
</dbReference>
<dbReference type="PIRSF" id="PIRSF005639">
    <property type="entry name" value="Glut_amidoT_SNO"/>
    <property type="match status" value="1"/>
</dbReference>
<comment type="subunit">
    <text evidence="7">In the presence of PdxS, forms a dodecamer of heterodimers. Only shows activity in the heterodimer.</text>
</comment>
<dbReference type="Proteomes" id="UP001595772">
    <property type="component" value="Unassembled WGS sequence"/>
</dbReference>
<comment type="pathway">
    <text evidence="7">Cofactor biosynthesis; pyridoxal 5'-phosphate biosynthesis.</text>
</comment>
<protein>
    <recommendedName>
        <fullName evidence="7">Pyridoxal 5'-phosphate synthase subunit PdxT</fullName>
        <ecNumber evidence="7">4.3.3.6</ecNumber>
    </recommendedName>
    <alternativeName>
        <fullName evidence="7">Pdx2</fullName>
    </alternativeName>
    <alternativeName>
        <fullName evidence="7">Pyridoxal 5'-phosphate synthase glutaminase subunit</fullName>
        <ecNumber evidence="7">3.5.1.2</ecNumber>
    </alternativeName>
</protein>
<evidence type="ECO:0000256" key="1">
    <source>
        <dbReference type="ARBA" id="ARBA00008345"/>
    </source>
</evidence>
<feature type="active site" description="Nucleophile" evidence="7">
    <location>
        <position position="79"/>
    </location>
</feature>
<feature type="active site" description="Charge relay system" evidence="7">
    <location>
        <position position="172"/>
    </location>
</feature>
<dbReference type="Gene3D" id="3.40.50.880">
    <property type="match status" value="1"/>
</dbReference>
<keyword evidence="5 7" id="KW-0456">Lyase</keyword>
<evidence type="ECO:0000256" key="4">
    <source>
        <dbReference type="ARBA" id="ARBA00022962"/>
    </source>
</evidence>
<dbReference type="HAMAP" id="MF_01615">
    <property type="entry name" value="PdxT"/>
    <property type="match status" value="1"/>
</dbReference>
<dbReference type="PANTHER" id="PTHR31559">
    <property type="entry name" value="PYRIDOXAL 5'-PHOSPHATE SYNTHASE SUBUNIT SNO"/>
    <property type="match status" value="1"/>
</dbReference>
<dbReference type="PANTHER" id="PTHR31559:SF0">
    <property type="entry name" value="PYRIDOXAL 5'-PHOSPHATE SYNTHASE SUBUNIT SNO1-RELATED"/>
    <property type="match status" value="1"/>
</dbReference>
<comment type="caution">
    <text evidence="8">The sequence shown here is derived from an EMBL/GenBank/DDBJ whole genome shotgun (WGS) entry which is preliminary data.</text>
</comment>
<comment type="catalytic activity">
    <reaction evidence="7">
        <text>aldehydo-D-ribose 5-phosphate + D-glyceraldehyde 3-phosphate + L-glutamine = pyridoxal 5'-phosphate + L-glutamate + phosphate + 3 H2O + H(+)</text>
        <dbReference type="Rhea" id="RHEA:31507"/>
        <dbReference type="ChEBI" id="CHEBI:15377"/>
        <dbReference type="ChEBI" id="CHEBI:15378"/>
        <dbReference type="ChEBI" id="CHEBI:29985"/>
        <dbReference type="ChEBI" id="CHEBI:43474"/>
        <dbReference type="ChEBI" id="CHEBI:58273"/>
        <dbReference type="ChEBI" id="CHEBI:58359"/>
        <dbReference type="ChEBI" id="CHEBI:59776"/>
        <dbReference type="ChEBI" id="CHEBI:597326"/>
        <dbReference type="EC" id="4.3.3.6"/>
    </reaction>
</comment>
<dbReference type="CDD" id="cd01749">
    <property type="entry name" value="GATase1_PB"/>
    <property type="match status" value="1"/>
</dbReference>
<dbReference type="GO" id="GO:0004359">
    <property type="term" value="F:glutaminase activity"/>
    <property type="evidence" value="ECO:0007669"/>
    <property type="project" value="UniProtKB-EC"/>
</dbReference>
<evidence type="ECO:0000256" key="2">
    <source>
        <dbReference type="ARBA" id="ARBA00022801"/>
    </source>
</evidence>
<name>A0ABV8GXL7_9BACI</name>
<keyword evidence="3 7" id="KW-0663">Pyridoxal phosphate</keyword>
<dbReference type="GO" id="GO:0036381">
    <property type="term" value="F:pyridoxal 5'-phosphate synthase (glutamine hydrolysing) activity"/>
    <property type="evidence" value="ECO:0007669"/>
    <property type="project" value="UniProtKB-EC"/>
</dbReference>
<comment type="function">
    <text evidence="7">Catalyzes the hydrolysis of glutamine to glutamate and ammonia as part of the biosynthesis of pyridoxal 5'-phosphate. The resulting ammonia molecule is channeled to the active site of PdxS.</text>
</comment>
<evidence type="ECO:0000313" key="9">
    <source>
        <dbReference type="Proteomes" id="UP001595772"/>
    </source>
</evidence>
<dbReference type="RefSeq" id="WP_379496159.1">
    <property type="nucleotide sequence ID" value="NZ_JBHSAO010000004.1"/>
</dbReference>
<evidence type="ECO:0000256" key="5">
    <source>
        <dbReference type="ARBA" id="ARBA00023239"/>
    </source>
</evidence>
<feature type="active site" description="Charge relay system" evidence="7">
    <location>
        <position position="170"/>
    </location>
</feature>
<dbReference type="Pfam" id="PF01174">
    <property type="entry name" value="SNO"/>
    <property type="match status" value="1"/>
</dbReference>
<comment type="catalytic activity">
    <reaction evidence="6 7">
        <text>L-glutamine + H2O = L-glutamate + NH4(+)</text>
        <dbReference type="Rhea" id="RHEA:15889"/>
        <dbReference type="ChEBI" id="CHEBI:15377"/>
        <dbReference type="ChEBI" id="CHEBI:28938"/>
        <dbReference type="ChEBI" id="CHEBI:29985"/>
        <dbReference type="ChEBI" id="CHEBI:58359"/>
        <dbReference type="EC" id="3.5.1.2"/>
    </reaction>
</comment>
<dbReference type="InterPro" id="IPR029062">
    <property type="entry name" value="Class_I_gatase-like"/>
</dbReference>
<proteinExistence type="inferred from homology"/>
<keyword evidence="4 7" id="KW-0315">Glutamine amidotransferase</keyword>
<dbReference type="EC" id="3.5.1.2" evidence="7"/>
<dbReference type="SUPFAM" id="SSF52317">
    <property type="entry name" value="Class I glutamine amidotransferase-like"/>
    <property type="match status" value="1"/>
</dbReference>
<dbReference type="EMBL" id="JBHSAO010000004">
    <property type="protein sequence ID" value="MFC4023533.1"/>
    <property type="molecule type" value="Genomic_DNA"/>
</dbReference>
<evidence type="ECO:0000256" key="7">
    <source>
        <dbReference type="HAMAP-Rule" id="MF_01615"/>
    </source>
</evidence>
<keyword evidence="2 7" id="KW-0378">Hydrolase</keyword>
<dbReference type="EC" id="4.3.3.6" evidence="7"/>
<dbReference type="PROSITE" id="PS51273">
    <property type="entry name" value="GATASE_TYPE_1"/>
    <property type="match status" value="1"/>
</dbReference>
<keyword evidence="9" id="KW-1185">Reference proteome</keyword>
<accession>A0ABV8GXL7</accession>
<feature type="binding site" evidence="7">
    <location>
        <begin position="47"/>
        <end position="49"/>
    </location>
    <ligand>
        <name>L-glutamine</name>
        <dbReference type="ChEBI" id="CHEBI:58359"/>
    </ligand>
</feature>
<dbReference type="PROSITE" id="PS51130">
    <property type="entry name" value="PDXT_SNO_2"/>
    <property type="match status" value="1"/>
</dbReference>
<comment type="similarity">
    <text evidence="1 7">Belongs to the glutaminase PdxT/SNO family.</text>
</comment>
<dbReference type="InterPro" id="IPR021196">
    <property type="entry name" value="PdxT/SNO_CS"/>
</dbReference>
<sequence>MMTIGVLGLQGAVEEHLKHIEALGFRGVSVKKTEQLNEISGLIIPGGESTAIKNLIIKYGFLGALKSFSQAGKPILGTCAGMVLLAKEIADAEESHLYLMDITVRRNAFGRQRDSFEADIEVKGIDGVFPSVFIRAPYIESVADHVEILATFDGKIVAARQKNLIVCSFHPELTSDTRFIKLFTEMVTSSFAVPITQ</sequence>
<evidence type="ECO:0000313" key="8">
    <source>
        <dbReference type="EMBL" id="MFC4023533.1"/>
    </source>
</evidence>
<evidence type="ECO:0000256" key="6">
    <source>
        <dbReference type="ARBA" id="ARBA00049534"/>
    </source>
</evidence>
<feature type="binding site" evidence="7">
    <location>
        <begin position="134"/>
        <end position="135"/>
    </location>
    <ligand>
        <name>L-glutamine</name>
        <dbReference type="ChEBI" id="CHEBI:58359"/>
    </ligand>
</feature>
<organism evidence="8 9">
    <name type="scientific">Oceanobacillus longus</name>
    <dbReference type="NCBI Taxonomy" id="930120"/>
    <lineage>
        <taxon>Bacteria</taxon>
        <taxon>Bacillati</taxon>
        <taxon>Bacillota</taxon>
        <taxon>Bacilli</taxon>
        <taxon>Bacillales</taxon>
        <taxon>Bacillaceae</taxon>
        <taxon>Oceanobacillus</taxon>
    </lineage>
</organism>
<reference evidence="9" key="1">
    <citation type="journal article" date="2019" name="Int. J. Syst. Evol. Microbiol.">
        <title>The Global Catalogue of Microorganisms (GCM) 10K type strain sequencing project: providing services to taxonomists for standard genome sequencing and annotation.</title>
        <authorList>
            <consortium name="The Broad Institute Genomics Platform"/>
            <consortium name="The Broad Institute Genome Sequencing Center for Infectious Disease"/>
            <person name="Wu L."/>
            <person name="Ma J."/>
        </authorList>
    </citation>
    <scope>NUCLEOTIDE SEQUENCE [LARGE SCALE GENOMIC DNA]</scope>
    <source>
        <strain evidence="9">IBRC-M 10703</strain>
    </source>
</reference>
<feature type="binding site" evidence="7">
    <location>
        <position position="106"/>
    </location>
    <ligand>
        <name>L-glutamine</name>
        <dbReference type="ChEBI" id="CHEBI:58359"/>
    </ligand>
</feature>
<evidence type="ECO:0000256" key="3">
    <source>
        <dbReference type="ARBA" id="ARBA00022898"/>
    </source>
</evidence>
<dbReference type="NCBIfam" id="TIGR03800">
    <property type="entry name" value="PLP_synth_Pdx2"/>
    <property type="match status" value="1"/>
</dbReference>
<gene>
    <name evidence="7 8" type="primary">pdxT</name>
    <name evidence="8" type="ORF">ACFOUV_06825</name>
</gene>
<dbReference type="PROSITE" id="PS01236">
    <property type="entry name" value="PDXT_SNO_1"/>
    <property type="match status" value="1"/>
</dbReference>